<dbReference type="OMA" id="CYQTNYG"/>
<dbReference type="ESTHER" id="schco-d8qfs8">
    <property type="family name" value="Fungal_carboxylesterase_lipase"/>
</dbReference>
<evidence type="ECO:0000256" key="2">
    <source>
        <dbReference type="ARBA" id="ARBA00022801"/>
    </source>
</evidence>
<keyword evidence="7" id="KW-1185">Reference proteome</keyword>
<accession>D8QFS8</accession>
<evidence type="ECO:0000256" key="4">
    <source>
        <dbReference type="SAM" id="MobiDB-lite"/>
    </source>
</evidence>
<feature type="region of interest" description="Disordered" evidence="4">
    <location>
        <begin position="418"/>
        <end position="452"/>
    </location>
</feature>
<evidence type="ECO:0000313" key="6">
    <source>
        <dbReference type="EMBL" id="EFI93180.1"/>
    </source>
</evidence>
<comment type="similarity">
    <text evidence="1 3">Belongs to the type-B carboxylesterase/lipase family.</text>
</comment>
<evidence type="ECO:0000256" key="1">
    <source>
        <dbReference type="ARBA" id="ARBA00005964"/>
    </source>
</evidence>
<organism evidence="7">
    <name type="scientific">Schizophyllum commune (strain H4-8 / FGSC 9210)</name>
    <name type="common">Split gill fungus</name>
    <dbReference type="NCBI Taxonomy" id="578458"/>
    <lineage>
        <taxon>Eukaryota</taxon>
        <taxon>Fungi</taxon>
        <taxon>Dikarya</taxon>
        <taxon>Basidiomycota</taxon>
        <taxon>Agaricomycotina</taxon>
        <taxon>Agaricomycetes</taxon>
        <taxon>Agaricomycetidae</taxon>
        <taxon>Agaricales</taxon>
        <taxon>Schizophyllaceae</taxon>
        <taxon>Schizophyllum</taxon>
    </lineage>
</organism>
<dbReference type="VEuPathDB" id="FungiDB:SCHCODRAFT_01160476"/>
<dbReference type="Gene3D" id="3.40.50.1820">
    <property type="entry name" value="alpha/beta hydrolase"/>
    <property type="match status" value="1"/>
</dbReference>
<dbReference type="eggNOG" id="KOG4389">
    <property type="taxonomic scope" value="Eukaryota"/>
</dbReference>
<dbReference type="Proteomes" id="UP000007431">
    <property type="component" value="Unassembled WGS sequence"/>
</dbReference>
<proteinExistence type="inferred from homology"/>
<dbReference type="AlphaFoldDB" id="D8QFS8"/>
<sequence>VIDLGYAKYEGVYDESTRTNRFLGIRYAAPPTGHLRWRPPQPPAREADESSIIKADTLPPMCYGTGFGFAPLEPPPSSDLPFSEDCLFLNHTAPLDARPKKPVLVWIHGGGFNVGSIRGYTGQDIFDGQDLVDASNGDFVVAVIQYRLNVFGFLSGEEVKKEGVLNAGLLDQQFALRWIQEHIAKFGGDPDDVTLFGESAGGSSVIQHIIANGGQTHPPLFHKAMVASSSALPQYDYNHPVVENDYAAILRATNCSSLACLRTTDASTLRAAAYAVCAGKFYGSFSFLPVVDGELIRQRPLAALALGRANVDELLATTNTNEGAFFTSPALASLPLADLVSGWFPALPAERVAKAVEIYRPLGTPEEVQRTLVAEAVFVCPSYAASAGFREFYKATLAVAPAGHGHDVNYYFKSASPTHSRESSRASRATGGRLHDGEGGTLASSLRSSTPSRRFNWPAWSKGRPEEVLFNVTESGEPYIEPMRTETGLLARCEFWSGL</sequence>
<dbReference type="HOGENOM" id="CLU_006586_10_5_1"/>
<dbReference type="OrthoDB" id="408631at2759"/>
<gene>
    <name evidence="6" type="ORF">SCHCODRAFT_40261</name>
</gene>
<dbReference type="Pfam" id="PF00135">
    <property type="entry name" value="COesterase"/>
    <property type="match status" value="1"/>
</dbReference>
<dbReference type="InterPro" id="IPR019826">
    <property type="entry name" value="Carboxylesterase_B_AS"/>
</dbReference>
<evidence type="ECO:0000256" key="3">
    <source>
        <dbReference type="RuleBase" id="RU361235"/>
    </source>
</evidence>
<keyword evidence="2 3" id="KW-0378">Hydrolase</keyword>
<dbReference type="PROSITE" id="PS00122">
    <property type="entry name" value="CARBOXYLESTERASE_B_1"/>
    <property type="match status" value="1"/>
</dbReference>
<feature type="non-terminal residue" evidence="6">
    <location>
        <position position="1"/>
    </location>
</feature>
<protein>
    <recommendedName>
        <fullName evidence="3">Carboxylic ester hydrolase</fullName>
        <ecNumber evidence="3">3.1.1.-</ecNumber>
    </recommendedName>
</protein>
<dbReference type="EC" id="3.1.1.-" evidence="3"/>
<dbReference type="STRING" id="578458.D8QFS8"/>
<name>D8QFS8_SCHCM</name>
<dbReference type="InterPro" id="IPR029058">
    <property type="entry name" value="AB_hydrolase_fold"/>
</dbReference>
<dbReference type="GO" id="GO:0016787">
    <property type="term" value="F:hydrolase activity"/>
    <property type="evidence" value="ECO:0007669"/>
    <property type="project" value="UniProtKB-KW"/>
</dbReference>
<dbReference type="InParanoid" id="D8QFS8"/>
<dbReference type="InterPro" id="IPR050309">
    <property type="entry name" value="Type-B_Carboxylest/Lipase"/>
</dbReference>
<dbReference type="InterPro" id="IPR002018">
    <property type="entry name" value="CarbesteraseB"/>
</dbReference>
<reference evidence="6 7" key="1">
    <citation type="journal article" date="2010" name="Nat. Biotechnol.">
        <title>Genome sequence of the model mushroom Schizophyllum commune.</title>
        <authorList>
            <person name="Ohm R.A."/>
            <person name="de Jong J.F."/>
            <person name="Lugones L.G."/>
            <person name="Aerts A."/>
            <person name="Kothe E."/>
            <person name="Stajich J.E."/>
            <person name="de Vries R.P."/>
            <person name="Record E."/>
            <person name="Levasseur A."/>
            <person name="Baker S.E."/>
            <person name="Bartholomew K.A."/>
            <person name="Coutinho P.M."/>
            <person name="Erdmann S."/>
            <person name="Fowler T.J."/>
            <person name="Gathman A.C."/>
            <person name="Lombard V."/>
            <person name="Henrissat B."/>
            <person name="Knabe N."/>
            <person name="Kuees U."/>
            <person name="Lilly W.W."/>
            <person name="Lindquist E."/>
            <person name="Lucas S."/>
            <person name="Magnuson J.K."/>
            <person name="Piumi F."/>
            <person name="Raudaskoski M."/>
            <person name="Salamov A."/>
            <person name="Schmutz J."/>
            <person name="Schwarze F.W.M.R."/>
            <person name="vanKuyk P.A."/>
            <person name="Horton J.S."/>
            <person name="Grigoriev I.V."/>
            <person name="Woesten H.A.B."/>
        </authorList>
    </citation>
    <scope>NUCLEOTIDE SEQUENCE [LARGE SCALE GENOMIC DNA]</scope>
    <source>
        <strain evidence="7">H4-8 / FGSC 9210</strain>
    </source>
</reference>
<dbReference type="GeneID" id="9591854"/>
<dbReference type="SUPFAM" id="SSF53474">
    <property type="entry name" value="alpha/beta-Hydrolases"/>
    <property type="match status" value="1"/>
</dbReference>
<evidence type="ECO:0000259" key="5">
    <source>
        <dbReference type="Pfam" id="PF00135"/>
    </source>
</evidence>
<feature type="compositionally biased region" description="Polar residues" evidence="4">
    <location>
        <begin position="442"/>
        <end position="452"/>
    </location>
</feature>
<dbReference type="PANTHER" id="PTHR11559">
    <property type="entry name" value="CARBOXYLESTERASE"/>
    <property type="match status" value="1"/>
</dbReference>
<feature type="domain" description="Carboxylesterase type B" evidence="5">
    <location>
        <begin position="8"/>
        <end position="328"/>
    </location>
</feature>
<dbReference type="KEGG" id="scm:SCHCO_01160476"/>
<dbReference type="EMBL" id="GL377311">
    <property type="protein sequence ID" value="EFI93180.1"/>
    <property type="molecule type" value="Genomic_DNA"/>
</dbReference>
<feature type="non-terminal residue" evidence="6">
    <location>
        <position position="499"/>
    </location>
</feature>
<evidence type="ECO:0000313" key="7">
    <source>
        <dbReference type="Proteomes" id="UP000007431"/>
    </source>
</evidence>